<keyword evidence="4 5" id="KW-0408">Iron</keyword>
<dbReference type="EMBL" id="SDMP01000016">
    <property type="protein sequence ID" value="RYR05300.1"/>
    <property type="molecule type" value="Genomic_DNA"/>
</dbReference>
<evidence type="ECO:0000256" key="3">
    <source>
        <dbReference type="ARBA" id="ARBA00022964"/>
    </source>
</evidence>
<dbReference type="InterPro" id="IPR004294">
    <property type="entry name" value="Carotenoid_Oase"/>
</dbReference>
<dbReference type="AlphaFoldDB" id="A0A444YTQ6"/>
<feature type="binding site" evidence="5">
    <location>
        <position position="656"/>
    </location>
    <ligand>
        <name>Fe cation</name>
        <dbReference type="ChEBI" id="CHEBI:24875"/>
        <note>catalytic</note>
    </ligand>
</feature>
<proteinExistence type="inferred from homology"/>
<dbReference type="Proteomes" id="UP000289738">
    <property type="component" value="Chromosome B06"/>
</dbReference>
<keyword evidence="7" id="KW-1185">Reference proteome</keyword>
<evidence type="ECO:0000313" key="6">
    <source>
        <dbReference type="EMBL" id="RYR05300.1"/>
    </source>
</evidence>
<feature type="binding site" evidence="5">
    <location>
        <position position="446"/>
    </location>
    <ligand>
        <name>Fe cation</name>
        <dbReference type="ChEBI" id="CHEBI:24875"/>
        <note>catalytic</note>
    </ligand>
</feature>
<dbReference type="PANTHER" id="PTHR10543:SF37">
    <property type="entry name" value="CAROTENOID CLEAVAGE DIOXYGENASE 7, CHLOROPLASTIC"/>
    <property type="match status" value="1"/>
</dbReference>
<feature type="binding site" evidence="5">
    <location>
        <position position="367"/>
    </location>
    <ligand>
        <name>Fe cation</name>
        <dbReference type="ChEBI" id="CHEBI:24875"/>
        <note>catalytic</note>
    </ligand>
</feature>
<dbReference type="GO" id="GO:0045549">
    <property type="term" value="F:9-cis-epoxycarotenoid dioxygenase activity"/>
    <property type="evidence" value="ECO:0007669"/>
    <property type="project" value="TreeGrafter"/>
</dbReference>
<name>A0A444YTQ6_ARAHY</name>
<comment type="similarity">
    <text evidence="1">Belongs to the carotenoid oxygenase family.</text>
</comment>
<evidence type="ECO:0008006" key="8">
    <source>
        <dbReference type="Google" id="ProtNLM"/>
    </source>
</evidence>
<reference evidence="6 7" key="1">
    <citation type="submission" date="2019-01" db="EMBL/GenBank/DDBJ databases">
        <title>Sequencing of cultivated peanut Arachis hypogaea provides insights into genome evolution and oil improvement.</title>
        <authorList>
            <person name="Chen X."/>
        </authorList>
    </citation>
    <scope>NUCLEOTIDE SEQUENCE [LARGE SCALE GENOMIC DNA]</scope>
    <source>
        <strain evidence="7">cv. Fuhuasheng</strain>
        <tissue evidence="6">Leaves</tissue>
    </source>
</reference>
<dbReference type="GO" id="GO:0046872">
    <property type="term" value="F:metal ion binding"/>
    <property type="evidence" value="ECO:0007669"/>
    <property type="project" value="UniProtKB-KW"/>
</dbReference>
<sequence length="666" mass="75214">MKNVANTSVVRWGEKLLCMWEGGEPYEIDSWTLDTIGWYNMMDGHDDSMEDSDGVWEIVAGGLLKPILQIPVPQQLPLPPSPPTIPRAISITAPETHVAVPVVPPPSIDLDDSITAFWDYQFLFVSQRSETTQPITLRLVDGVIPSDFPSGTYYLTGPGLFSDDHGSTVHPLDGHGYLRAFTIDNNRVTYMAKYIKTEAQVEEHDPETDTWRFTHRGPFSVLKGGKKVGNTKVMKNVANTSVVRWGEKLLCMWEGGEPYEIESGTLDTIGRYNMMDGHDDSTEDSDGVWEVAAGLLKPILYGVFKMPPRRLLSHYKVDSSKSRLLTVSCNAEDMLLPRSNFTFSEYDSNFKLLHKQEFRIPDHLMIHDWAFTDTHYIVFANRIKLDVPGSVAAVCGISPMISALKVNPSKNTSPIYLLPRFPTKSKSNFRDWRVPLEAPSRLWLLHVGNAFELRHANGNLHIQITAAACSYQWFNFRNLFGYNWQNQKLDPSIMNIQGENNLLPHLVQVSIKLDSDHNCQECNVKAMKKWKKSSDFPTINPAFSGKRNKYLYAATTLGSRKTLPSFPFDTVVKLDSETDSVQTWTVGSRRFIGEPIFVPKSDLEEEDDGYLLVVEYAVSMQRCYLVILNPKMIGTSKALVARLEIPRHLNFPLGFHGFWAASGNQI</sequence>
<evidence type="ECO:0000256" key="5">
    <source>
        <dbReference type="PIRSR" id="PIRSR604294-1"/>
    </source>
</evidence>
<comment type="cofactor">
    <cofactor evidence="5">
        <name>Fe(2+)</name>
        <dbReference type="ChEBI" id="CHEBI:29033"/>
    </cofactor>
    <text evidence="5">Binds 1 Fe(2+) ion per subunit.</text>
</comment>
<comment type="caution">
    <text evidence="6">The sequence shown here is derived from an EMBL/GenBank/DDBJ whole genome shotgun (WGS) entry which is preliminary data.</text>
</comment>
<dbReference type="PANTHER" id="PTHR10543">
    <property type="entry name" value="BETA-CAROTENE DIOXYGENASE"/>
    <property type="match status" value="1"/>
</dbReference>
<accession>A0A444YTQ6</accession>
<evidence type="ECO:0000256" key="4">
    <source>
        <dbReference type="ARBA" id="ARBA00023004"/>
    </source>
</evidence>
<protein>
    <recommendedName>
        <fullName evidence="8">Carotenoid cleavage dioxygenase 7</fullName>
    </recommendedName>
</protein>
<dbReference type="STRING" id="3818.A0A444YTQ6"/>
<evidence type="ECO:0000256" key="2">
    <source>
        <dbReference type="ARBA" id="ARBA00022723"/>
    </source>
</evidence>
<dbReference type="Pfam" id="PF03055">
    <property type="entry name" value="RPE65"/>
    <property type="match status" value="2"/>
</dbReference>
<keyword evidence="3" id="KW-0223">Dioxygenase</keyword>
<organism evidence="6 7">
    <name type="scientific">Arachis hypogaea</name>
    <name type="common">Peanut</name>
    <dbReference type="NCBI Taxonomy" id="3818"/>
    <lineage>
        <taxon>Eukaryota</taxon>
        <taxon>Viridiplantae</taxon>
        <taxon>Streptophyta</taxon>
        <taxon>Embryophyta</taxon>
        <taxon>Tracheophyta</taxon>
        <taxon>Spermatophyta</taxon>
        <taxon>Magnoliopsida</taxon>
        <taxon>eudicotyledons</taxon>
        <taxon>Gunneridae</taxon>
        <taxon>Pentapetalae</taxon>
        <taxon>rosids</taxon>
        <taxon>fabids</taxon>
        <taxon>Fabales</taxon>
        <taxon>Fabaceae</taxon>
        <taxon>Papilionoideae</taxon>
        <taxon>50 kb inversion clade</taxon>
        <taxon>dalbergioids sensu lato</taxon>
        <taxon>Dalbergieae</taxon>
        <taxon>Pterocarpus clade</taxon>
        <taxon>Arachis</taxon>
    </lineage>
</organism>
<dbReference type="GO" id="GO:0009570">
    <property type="term" value="C:chloroplast stroma"/>
    <property type="evidence" value="ECO:0007669"/>
    <property type="project" value="TreeGrafter"/>
</dbReference>
<keyword evidence="3" id="KW-0560">Oxidoreductase</keyword>
<evidence type="ECO:0000256" key="1">
    <source>
        <dbReference type="ARBA" id="ARBA00006787"/>
    </source>
</evidence>
<keyword evidence="2 5" id="KW-0479">Metal-binding</keyword>
<evidence type="ECO:0000313" key="7">
    <source>
        <dbReference type="Proteomes" id="UP000289738"/>
    </source>
</evidence>
<dbReference type="GO" id="GO:0016121">
    <property type="term" value="P:carotene catabolic process"/>
    <property type="evidence" value="ECO:0007669"/>
    <property type="project" value="TreeGrafter"/>
</dbReference>
<gene>
    <name evidence="6" type="ORF">Ahy_B06g085169</name>
</gene>